<dbReference type="Proteomes" id="UP000265618">
    <property type="component" value="Unassembled WGS sequence"/>
</dbReference>
<gene>
    <name evidence="1" type="ORF">KIPB_013363</name>
</gene>
<dbReference type="EMBL" id="BDIP01006301">
    <property type="protein sequence ID" value="GIQ90535.1"/>
    <property type="molecule type" value="Genomic_DNA"/>
</dbReference>
<accession>A0A9K3DA94</accession>
<feature type="non-terminal residue" evidence="1">
    <location>
        <position position="1"/>
    </location>
</feature>
<reference evidence="1 2" key="1">
    <citation type="journal article" date="2018" name="PLoS ONE">
        <title>The draft genome of Kipferlia bialata reveals reductive genome evolution in fornicate parasites.</title>
        <authorList>
            <person name="Tanifuji G."/>
            <person name="Takabayashi S."/>
            <person name="Kume K."/>
            <person name="Takagi M."/>
            <person name="Nakayama T."/>
            <person name="Kamikawa R."/>
            <person name="Inagaki Y."/>
            <person name="Hashimoto T."/>
        </authorList>
    </citation>
    <scope>NUCLEOTIDE SEQUENCE [LARGE SCALE GENOMIC DNA]</scope>
    <source>
        <strain evidence="1">NY0173</strain>
    </source>
</reference>
<name>A0A9K3DA94_9EUKA</name>
<organism evidence="1 2">
    <name type="scientific">Kipferlia bialata</name>
    <dbReference type="NCBI Taxonomy" id="797122"/>
    <lineage>
        <taxon>Eukaryota</taxon>
        <taxon>Metamonada</taxon>
        <taxon>Carpediemonas-like organisms</taxon>
        <taxon>Kipferlia</taxon>
    </lineage>
</organism>
<evidence type="ECO:0000313" key="2">
    <source>
        <dbReference type="Proteomes" id="UP000265618"/>
    </source>
</evidence>
<keyword evidence="2" id="KW-1185">Reference proteome</keyword>
<sequence length="109" mass="11835">MDFVETLCLGKAFDRTQTDDRTIVTHTPPPLAGGGNNSIEDYIVGAGYSLNGRGFVRDFVPVYRSVATACDLNERRIKKAIRKTTGVSVSDLMLPPSPTMPVVGLEGYE</sequence>
<proteinExistence type="predicted"/>
<dbReference type="AlphaFoldDB" id="A0A9K3DA94"/>
<comment type="caution">
    <text evidence="1">The sequence shown here is derived from an EMBL/GenBank/DDBJ whole genome shotgun (WGS) entry which is preliminary data.</text>
</comment>
<evidence type="ECO:0000313" key="1">
    <source>
        <dbReference type="EMBL" id="GIQ90535.1"/>
    </source>
</evidence>
<protein>
    <submittedName>
        <fullName evidence="1">Uncharacterized protein</fullName>
    </submittedName>
</protein>